<accession>A0ABW8ZBX2</accession>
<name>A0ABW8ZBX2_9BURK</name>
<protein>
    <submittedName>
        <fullName evidence="1">Uncharacterized protein</fullName>
    </submittedName>
</protein>
<evidence type="ECO:0000313" key="2">
    <source>
        <dbReference type="Proteomes" id="UP001629214"/>
    </source>
</evidence>
<keyword evidence="2" id="KW-1185">Reference proteome</keyword>
<dbReference type="EMBL" id="JAQQFR010000014">
    <property type="protein sequence ID" value="MFL9880647.1"/>
    <property type="molecule type" value="Genomic_DNA"/>
</dbReference>
<organism evidence="1 2">
    <name type="scientific">Herbaspirillum rhizosphaerae</name>
    <dbReference type="NCBI Taxonomy" id="346179"/>
    <lineage>
        <taxon>Bacteria</taxon>
        <taxon>Pseudomonadati</taxon>
        <taxon>Pseudomonadota</taxon>
        <taxon>Betaproteobacteria</taxon>
        <taxon>Burkholderiales</taxon>
        <taxon>Oxalobacteraceae</taxon>
        <taxon>Herbaspirillum</taxon>
    </lineage>
</organism>
<reference evidence="1 2" key="1">
    <citation type="journal article" date="2024" name="Chem. Sci.">
        <title>Discovery of megapolipeptins by genome mining of a Burkholderiales bacteria collection.</title>
        <authorList>
            <person name="Paulo B.S."/>
            <person name="Recchia M.J.J."/>
            <person name="Lee S."/>
            <person name="Fergusson C.H."/>
            <person name="Romanowski S.B."/>
            <person name="Hernandez A."/>
            <person name="Krull N."/>
            <person name="Liu D.Y."/>
            <person name="Cavanagh H."/>
            <person name="Bos A."/>
            <person name="Gray C.A."/>
            <person name="Murphy B.T."/>
            <person name="Linington R.G."/>
            <person name="Eustaquio A.S."/>
        </authorList>
    </citation>
    <scope>NUCLEOTIDE SEQUENCE [LARGE SCALE GENOMIC DNA]</scope>
    <source>
        <strain evidence="1 2">RL21-008-BIB-B</strain>
    </source>
</reference>
<sequence>MMKESCHYAVHVFICVKEGVKSAVKTAIFHDAKTPFHIVKNAIAQHHEFISFSEISFRIAKSLN</sequence>
<evidence type="ECO:0000313" key="1">
    <source>
        <dbReference type="EMBL" id="MFL9880647.1"/>
    </source>
</evidence>
<proteinExistence type="predicted"/>
<dbReference type="Proteomes" id="UP001629214">
    <property type="component" value="Unassembled WGS sequence"/>
</dbReference>
<comment type="caution">
    <text evidence="1">The sequence shown here is derived from an EMBL/GenBank/DDBJ whole genome shotgun (WGS) entry which is preliminary data.</text>
</comment>
<gene>
    <name evidence="1" type="ORF">PQR63_19780</name>
</gene>
<dbReference type="RefSeq" id="WP_408169667.1">
    <property type="nucleotide sequence ID" value="NZ_JAQQFR010000014.1"/>
</dbReference>